<name>A0AAV7SNQ9_PLEWA</name>
<dbReference type="Proteomes" id="UP001066276">
    <property type="component" value="Chromosome 4_2"/>
</dbReference>
<organism evidence="1 2">
    <name type="scientific">Pleurodeles waltl</name>
    <name type="common">Iberian ribbed newt</name>
    <dbReference type="NCBI Taxonomy" id="8319"/>
    <lineage>
        <taxon>Eukaryota</taxon>
        <taxon>Metazoa</taxon>
        <taxon>Chordata</taxon>
        <taxon>Craniata</taxon>
        <taxon>Vertebrata</taxon>
        <taxon>Euteleostomi</taxon>
        <taxon>Amphibia</taxon>
        <taxon>Batrachia</taxon>
        <taxon>Caudata</taxon>
        <taxon>Salamandroidea</taxon>
        <taxon>Salamandridae</taxon>
        <taxon>Pleurodelinae</taxon>
        <taxon>Pleurodeles</taxon>
    </lineage>
</organism>
<comment type="caution">
    <text evidence="1">The sequence shown here is derived from an EMBL/GenBank/DDBJ whole genome shotgun (WGS) entry which is preliminary data.</text>
</comment>
<sequence>MQDAIIEQKITGCMRMGNDLPKDSKTKCGSPGHLANSSKCFARNVNRRNCGKKGHLVKVCKSYKINAVDETSMNQQMILHVNCPGNQHVAGEDGTKLVMPKYDIEVDGKVAPILAESGSPFTLIGDNNWEMIFGCDKTELSPPDIDPIGYGGQKINLFGYSLMTIKCKGQEAVQKVYVAKHDDNVLGWKHQRDLVIILNPNTPDQVLSISHVSDDTDIVN</sequence>
<dbReference type="AlphaFoldDB" id="A0AAV7SNQ9"/>
<accession>A0AAV7SNQ9</accession>
<dbReference type="InterPro" id="IPR021109">
    <property type="entry name" value="Peptidase_aspartic_dom_sf"/>
</dbReference>
<protein>
    <submittedName>
        <fullName evidence="1">Uncharacterized protein</fullName>
    </submittedName>
</protein>
<dbReference type="Gene3D" id="4.10.60.10">
    <property type="entry name" value="Zinc finger, CCHC-type"/>
    <property type="match status" value="1"/>
</dbReference>
<evidence type="ECO:0000313" key="1">
    <source>
        <dbReference type="EMBL" id="KAJ1165736.1"/>
    </source>
</evidence>
<keyword evidence="2" id="KW-1185">Reference proteome</keyword>
<reference evidence="1" key="1">
    <citation type="journal article" date="2022" name="bioRxiv">
        <title>Sequencing and chromosome-scale assembly of the giantPleurodeles waltlgenome.</title>
        <authorList>
            <person name="Brown T."/>
            <person name="Elewa A."/>
            <person name="Iarovenko S."/>
            <person name="Subramanian E."/>
            <person name="Araus A.J."/>
            <person name="Petzold A."/>
            <person name="Susuki M."/>
            <person name="Suzuki K.-i.T."/>
            <person name="Hayashi T."/>
            <person name="Toyoda A."/>
            <person name="Oliveira C."/>
            <person name="Osipova E."/>
            <person name="Leigh N.D."/>
            <person name="Simon A."/>
            <person name="Yun M.H."/>
        </authorList>
    </citation>
    <scope>NUCLEOTIDE SEQUENCE</scope>
    <source>
        <strain evidence="1">20211129_DDA</strain>
        <tissue evidence="1">Liver</tissue>
    </source>
</reference>
<proteinExistence type="predicted"/>
<dbReference type="EMBL" id="JANPWB010000008">
    <property type="protein sequence ID" value="KAJ1165736.1"/>
    <property type="molecule type" value="Genomic_DNA"/>
</dbReference>
<evidence type="ECO:0000313" key="2">
    <source>
        <dbReference type="Proteomes" id="UP001066276"/>
    </source>
</evidence>
<dbReference type="SUPFAM" id="SSF50630">
    <property type="entry name" value="Acid proteases"/>
    <property type="match status" value="1"/>
</dbReference>
<gene>
    <name evidence="1" type="ORF">NDU88_006153</name>
</gene>